<keyword evidence="1" id="KW-0472">Membrane</keyword>
<evidence type="ECO:0000313" key="2">
    <source>
        <dbReference type="EMBL" id="QDT41615.1"/>
    </source>
</evidence>
<keyword evidence="1" id="KW-0812">Transmembrane</keyword>
<protein>
    <submittedName>
        <fullName evidence="2">Uncharacterized protein</fullName>
    </submittedName>
</protein>
<keyword evidence="3" id="KW-1185">Reference proteome</keyword>
<dbReference type="Proteomes" id="UP000317171">
    <property type="component" value="Chromosome"/>
</dbReference>
<reference evidence="2 3" key="1">
    <citation type="submission" date="2019-02" db="EMBL/GenBank/DDBJ databases">
        <title>Deep-cultivation of Planctomycetes and their phenomic and genomic characterization uncovers novel biology.</title>
        <authorList>
            <person name="Wiegand S."/>
            <person name="Jogler M."/>
            <person name="Boedeker C."/>
            <person name="Pinto D."/>
            <person name="Vollmers J."/>
            <person name="Rivas-Marin E."/>
            <person name="Kohn T."/>
            <person name="Peeters S.H."/>
            <person name="Heuer A."/>
            <person name="Rast P."/>
            <person name="Oberbeckmann S."/>
            <person name="Bunk B."/>
            <person name="Jeske O."/>
            <person name="Meyerdierks A."/>
            <person name="Storesund J.E."/>
            <person name="Kallscheuer N."/>
            <person name="Luecker S."/>
            <person name="Lage O.M."/>
            <person name="Pohl T."/>
            <person name="Merkel B.J."/>
            <person name="Hornburger P."/>
            <person name="Mueller R.-W."/>
            <person name="Bruemmer F."/>
            <person name="Labrenz M."/>
            <person name="Spormann A.M."/>
            <person name="Op den Camp H."/>
            <person name="Overmann J."/>
            <person name="Amann R."/>
            <person name="Jetten M.S.M."/>
            <person name="Mascher T."/>
            <person name="Medema M.H."/>
            <person name="Devos D.P."/>
            <person name="Kaster A.-K."/>
            <person name="Ovreas L."/>
            <person name="Rohde M."/>
            <person name="Galperin M.Y."/>
            <person name="Jogler C."/>
        </authorList>
    </citation>
    <scope>NUCLEOTIDE SEQUENCE [LARGE SCALE GENOMIC DNA]</scope>
    <source>
        <strain evidence="2 3">Pan241w</strain>
    </source>
</reference>
<dbReference type="AlphaFoldDB" id="A0A517RCL4"/>
<evidence type="ECO:0000256" key="1">
    <source>
        <dbReference type="SAM" id="Phobius"/>
    </source>
</evidence>
<name>A0A517RCL4_9PLAN</name>
<keyword evidence="1" id="KW-1133">Transmembrane helix</keyword>
<accession>A0A517RCL4</accession>
<evidence type="ECO:0000313" key="3">
    <source>
        <dbReference type="Proteomes" id="UP000317171"/>
    </source>
</evidence>
<sequence length="196" mass="21886">MLPVVSGRICLPVVWISHGLETAASADPLTVGVAFLVPFTVVSWDHRMPGGRPRRVAPYFFCWFLLKLGIKLMNFLSVLPFMKRDFPEGRGVVKGDRGKVVWRGSGEMCCRCGGECCERGDVRRCVSTRITFWGWLMSNVAETSGFSHAAVCFVPGLHLNQYCSRARRATAEDHGEWRGGVKVFLFTEKGTFFTAD</sequence>
<feature type="transmembrane region" description="Helical" evidence="1">
    <location>
        <begin position="56"/>
        <end position="76"/>
    </location>
</feature>
<gene>
    <name evidence="2" type="ORF">Pan241w_16780</name>
</gene>
<dbReference type="EMBL" id="CP036269">
    <property type="protein sequence ID" value="QDT41615.1"/>
    <property type="molecule type" value="Genomic_DNA"/>
</dbReference>
<dbReference type="KEGG" id="gaz:Pan241w_16780"/>
<proteinExistence type="predicted"/>
<organism evidence="2 3">
    <name type="scientific">Gimesia alba</name>
    <dbReference type="NCBI Taxonomy" id="2527973"/>
    <lineage>
        <taxon>Bacteria</taxon>
        <taxon>Pseudomonadati</taxon>
        <taxon>Planctomycetota</taxon>
        <taxon>Planctomycetia</taxon>
        <taxon>Planctomycetales</taxon>
        <taxon>Planctomycetaceae</taxon>
        <taxon>Gimesia</taxon>
    </lineage>
</organism>